<organism evidence="2 3">
    <name type="scientific">Aspergillus steynii IBT 23096</name>
    <dbReference type="NCBI Taxonomy" id="1392250"/>
    <lineage>
        <taxon>Eukaryota</taxon>
        <taxon>Fungi</taxon>
        <taxon>Dikarya</taxon>
        <taxon>Ascomycota</taxon>
        <taxon>Pezizomycotina</taxon>
        <taxon>Eurotiomycetes</taxon>
        <taxon>Eurotiomycetidae</taxon>
        <taxon>Eurotiales</taxon>
        <taxon>Aspergillaceae</taxon>
        <taxon>Aspergillus</taxon>
        <taxon>Aspergillus subgen. Circumdati</taxon>
    </lineage>
</organism>
<accession>A0A2I2GEE3</accession>
<evidence type="ECO:0000313" key="3">
    <source>
        <dbReference type="Proteomes" id="UP000234275"/>
    </source>
</evidence>
<dbReference type="VEuPathDB" id="FungiDB:P170DRAFT_163248"/>
<proteinExistence type="predicted"/>
<keyword evidence="1" id="KW-0812">Transmembrane</keyword>
<feature type="transmembrane region" description="Helical" evidence="1">
    <location>
        <begin position="51"/>
        <end position="70"/>
    </location>
</feature>
<dbReference type="Proteomes" id="UP000234275">
    <property type="component" value="Unassembled WGS sequence"/>
</dbReference>
<reference evidence="2 3" key="1">
    <citation type="submission" date="2016-12" db="EMBL/GenBank/DDBJ databases">
        <title>The genomes of Aspergillus section Nigri reveals drivers in fungal speciation.</title>
        <authorList>
            <consortium name="DOE Joint Genome Institute"/>
            <person name="Vesth T.C."/>
            <person name="Nybo J."/>
            <person name="Theobald S."/>
            <person name="Brandl J."/>
            <person name="Frisvad J.C."/>
            <person name="Nielsen K.F."/>
            <person name="Lyhne E.K."/>
            <person name="Kogle M.E."/>
            <person name="Kuo A."/>
            <person name="Riley R."/>
            <person name="Clum A."/>
            <person name="Nolan M."/>
            <person name="Lipzen A."/>
            <person name="Salamov A."/>
            <person name="Henrissat B."/>
            <person name="Wiebenga A."/>
            <person name="De Vries R.P."/>
            <person name="Grigoriev I.V."/>
            <person name="Mortensen U.H."/>
            <person name="Andersen M.R."/>
            <person name="Baker S.E."/>
        </authorList>
    </citation>
    <scope>NUCLEOTIDE SEQUENCE [LARGE SCALE GENOMIC DNA]</scope>
    <source>
        <strain evidence="2 3">IBT 23096</strain>
    </source>
</reference>
<keyword evidence="1" id="KW-1133">Transmembrane helix</keyword>
<dbReference type="RefSeq" id="XP_024706556.1">
    <property type="nucleotide sequence ID" value="XM_024842579.1"/>
</dbReference>
<gene>
    <name evidence="2" type="ORF">P170DRAFT_163248</name>
</gene>
<name>A0A2I2GEE3_9EURO</name>
<sequence length="98" mass="11469">MGPGYFAVFTICFPACYPILIPEIVLFHLLSSSPLPVSSPFLCLVQTKRCFTVMMYAFSYLILPFCLLHEDLPWRYTYLNRFVYNVAVVECQIFRLIR</sequence>
<evidence type="ECO:0000256" key="1">
    <source>
        <dbReference type="SAM" id="Phobius"/>
    </source>
</evidence>
<protein>
    <submittedName>
        <fullName evidence="2">Uncharacterized protein</fullName>
    </submittedName>
</protein>
<dbReference type="EMBL" id="MSFO01000003">
    <property type="protein sequence ID" value="PLB51254.1"/>
    <property type="molecule type" value="Genomic_DNA"/>
</dbReference>
<dbReference type="GeneID" id="36550276"/>
<feature type="transmembrane region" description="Helical" evidence="1">
    <location>
        <begin position="6"/>
        <end position="30"/>
    </location>
</feature>
<dbReference type="AlphaFoldDB" id="A0A2I2GEE3"/>
<keyword evidence="1" id="KW-0472">Membrane</keyword>
<evidence type="ECO:0000313" key="2">
    <source>
        <dbReference type="EMBL" id="PLB51254.1"/>
    </source>
</evidence>
<comment type="caution">
    <text evidence="2">The sequence shown here is derived from an EMBL/GenBank/DDBJ whole genome shotgun (WGS) entry which is preliminary data.</text>
</comment>
<keyword evidence="3" id="KW-1185">Reference proteome</keyword>